<evidence type="ECO:0000256" key="10">
    <source>
        <dbReference type="ARBA" id="ARBA00023136"/>
    </source>
</evidence>
<dbReference type="RefSeq" id="WP_222578952.1">
    <property type="nucleotide sequence ID" value="NZ_JAHVHU010000005.1"/>
</dbReference>
<dbReference type="Gene3D" id="1.20.1730.10">
    <property type="entry name" value="Sodium/glucose cotransporter"/>
    <property type="match status" value="1"/>
</dbReference>
<feature type="transmembrane region" description="Helical" evidence="14">
    <location>
        <begin position="275"/>
        <end position="295"/>
    </location>
</feature>
<protein>
    <submittedName>
        <fullName evidence="15">Na+:solute symporter</fullName>
    </submittedName>
</protein>
<dbReference type="PANTHER" id="PTHR48086">
    <property type="entry name" value="SODIUM/PROLINE SYMPORTER-RELATED"/>
    <property type="match status" value="1"/>
</dbReference>
<keyword evidence="5 14" id="KW-0812">Transmembrane</keyword>
<dbReference type="Proteomes" id="UP000753961">
    <property type="component" value="Unassembled WGS sequence"/>
</dbReference>
<feature type="transmembrane region" description="Helical" evidence="14">
    <location>
        <begin position="390"/>
        <end position="416"/>
    </location>
</feature>
<dbReference type="PROSITE" id="PS50283">
    <property type="entry name" value="NA_SOLUT_SYMP_3"/>
    <property type="match status" value="1"/>
</dbReference>
<keyword evidence="7 14" id="KW-1133">Transmembrane helix</keyword>
<dbReference type="InterPro" id="IPR050277">
    <property type="entry name" value="Sodium:Solute_Symporter"/>
</dbReference>
<feature type="transmembrane region" description="Helical" evidence="14">
    <location>
        <begin position="6"/>
        <end position="25"/>
    </location>
</feature>
<feature type="transmembrane region" description="Helical" evidence="14">
    <location>
        <begin position="183"/>
        <end position="205"/>
    </location>
</feature>
<dbReference type="GO" id="GO:0006814">
    <property type="term" value="P:sodium ion transport"/>
    <property type="evidence" value="ECO:0007669"/>
    <property type="project" value="UniProtKB-KW"/>
</dbReference>
<comment type="catalytic activity">
    <reaction evidence="12">
        <text>L-proline(in) + Na(+)(in) = L-proline(out) + Na(+)(out)</text>
        <dbReference type="Rhea" id="RHEA:28967"/>
        <dbReference type="ChEBI" id="CHEBI:29101"/>
        <dbReference type="ChEBI" id="CHEBI:60039"/>
    </reaction>
</comment>
<feature type="transmembrane region" description="Helical" evidence="14">
    <location>
        <begin position="153"/>
        <end position="176"/>
    </location>
</feature>
<feature type="transmembrane region" description="Helical" evidence="14">
    <location>
        <begin position="232"/>
        <end position="254"/>
    </location>
</feature>
<keyword evidence="8" id="KW-0915">Sodium</keyword>
<evidence type="ECO:0000256" key="13">
    <source>
        <dbReference type="RuleBase" id="RU362091"/>
    </source>
</evidence>
<evidence type="ECO:0000256" key="1">
    <source>
        <dbReference type="ARBA" id="ARBA00004651"/>
    </source>
</evidence>
<evidence type="ECO:0000256" key="6">
    <source>
        <dbReference type="ARBA" id="ARBA00022847"/>
    </source>
</evidence>
<feature type="transmembrane region" description="Helical" evidence="14">
    <location>
        <begin position="73"/>
        <end position="93"/>
    </location>
</feature>
<keyword evidence="10 14" id="KW-0472">Membrane</keyword>
<comment type="caution">
    <text evidence="15">The sequence shown here is derived from an EMBL/GenBank/DDBJ whole genome shotgun (WGS) entry which is preliminary data.</text>
</comment>
<accession>A0A953HS88</accession>
<feature type="transmembrane region" description="Helical" evidence="14">
    <location>
        <begin position="307"/>
        <end position="326"/>
    </location>
</feature>
<keyword evidence="4" id="KW-1003">Cell membrane</keyword>
<evidence type="ECO:0000256" key="8">
    <source>
        <dbReference type="ARBA" id="ARBA00023053"/>
    </source>
</evidence>
<dbReference type="CDD" id="cd11477">
    <property type="entry name" value="SLC5sbd_u1"/>
    <property type="match status" value="1"/>
</dbReference>
<comment type="similarity">
    <text evidence="2 13">Belongs to the sodium:solute symporter (SSF) (TC 2.A.21) family.</text>
</comment>
<dbReference type="GO" id="GO:0005886">
    <property type="term" value="C:plasma membrane"/>
    <property type="evidence" value="ECO:0007669"/>
    <property type="project" value="UniProtKB-SubCell"/>
</dbReference>
<dbReference type="AlphaFoldDB" id="A0A953HS88"/>
<dbReference type="InterPro" id="IPR001734">
    <property type="entry name" value="Na/solute_symporter"/>
</dbReference>
<dbReference type="EMBL" id="JAHVHU010000005">
    <property type="protein sequence ID" value="MBY5957430.1"/>
    <property type="molecule type" value="Genomic_DNA"/>
</dbReference>
<dbReference type="Pfam" id="PF00474">
    <property type="entry name" value="SSF"/>
    <property type="match status" value="1"/>
</dbReference>
<keyword evidence="3" id="KW-0813">Transport</keyword>
<keyword evidence="9" id="KW-0406">Ion transport</keyword>
<keyword evidence="6" id="KW-0769">Symport</keyword>
<evidence type="ECO:0000256" key="3">
    <source>
        <dbReference type="ARBA" id="ARBA00022448"/>
    </source>
</evidence>
<evidence type="ECO:0000256" key="7">
    <source>
        <dbReference type="ARBA" id="ARBA00022989"/>
    </source>
</evidence>
<feature type="transmembrane region" description="Helical" evidence="14">
    <location>
        <begin position="364"/>
        <end position="384"/>
    </location>
</feature>
<evidence type="ECO:0000256" key="12">
    <source>
        <dbReference type="ARBA" id="ARBA00033708"/>
    </source>
</evidence>
<proteinExistence type="inferred from homology"/>
<keyword evidence="11" id="KW-0739">Sodium transport</keyword>
<name>A0A953HS88_9BACT</name>
<dbReference type="InterPro" id="IPR038377">
    <property type="entry name" value="Na/Glc_symporter_sf"/>
</dbReference>
<feature type="transmembrane region" description="Helical" evidence="14">
    <location>
        <begin position="428"/>
        <end position="447"/>
    </location>
</feature>
<comment type="subcellular location">
    <subcellularLocation>
        <location evidence="1">Cell membrane</location>
        <topology evidence="1">Multi-pass membrane protein</topology>
    </subcellularLocation>
</comment>
<evidence type="ECO:0000256" key="4">
    <source>
        <dbReference type="ARBA" id="ARBA00022475"/>
    </source>
</evidence>
<keyword evidence="16" id="KW-1185">Reference proteome</keyword>
<dbReference type="GO" id="GO:0015293">
    <property type="term" value="F:symporter activity"/>
    <property type="evidence" value="ECO:0007669"/>
    <property type="project" value="UniProtKB-KW"/>
</dbReference>
<evidence type="ECO:0000256" key="9">
    <source>
        <dbReference type="ARBA" id="ARBA00023065"/>
    </source>
</evidence>
<reference evidence="15" key="1">
    <citation type="submission" date="2021-06" db="EMBL/GenBank/DDBJ databases">
        <title>44 bacteria genomes isolated from Dapeng, Shenzhen.</title>
        <authorList>
            <person name="Zheng W."/>
            <person name="Yu S."/>
            <person name="Huang Y."/>
        </authorList>
    </citation>
    <scope>NUCLEOTIDE SEQUENCE</scope>
    <source>
        <strain evidence="15">DP5N28-2</strain>
    </source>
</reference>
<evidence type="ECO:0000256" key="11">
    <source>
        <dbReference type="ARBA" id="ARBA00023201"/>
    </source>
</evidence>
<sequence length="490" mass="53584">MENVDYIVLASYFLVLIGIGVWAYFRVRSSADFYTAGGNLPWWLSGISHHVSGYSGVVFVAYAAIAYTHGLTIYIWWAVGIAIAMIGTTFFIAPRWARLRSKTGIQSPTEYLLTRYNLPTQQVMAWSGVIVKLFDIGAKWAAIGILLNVFTGLSIGSGIAISGVVTLIYITIGGLWADVVNDLFSFIIQFVSGIIMFVVILQHLGDGMGGVVSMWDQLPAANSQPYNDPYTFGFSIGFMVIAFFSYSGGTWNLATRFISSSSGQVARKASMLSMILYLIWPFILFFPMFAAPIFFPDLEDPTQSYSLMAIEFLPAGITGLLLASLFSNTLSMVSSDANTISAVITRDIMPVFMKKIKGFSQSRMLAVARVTTFVFILITIIIAWNSSSFGGVIGLIITWFSALLGPISVPMILGLLPRFKHSDSTAALLSIFGGLTTFALFKLAFAVSYGWELSGPIITSLVIYVGYAYIVKKPVSEEVEELISSLNLDK</sequence>
<dbReference type="PANTHER" id="PTHR48086:SF3">
    <property type="entry name" value="SODIUM_PROLINE SYMPORTER"/>
    <property type="match status" value="1"/>
</dbReference>
<evidence type="ECO:0000256" key="14">
    <source>
        <dbReference type="SAM" id="Phobius"/>
    </source>
</evidence>
<evidence type="ECO:0000313" key="15">
    <source>
        <dbReference type="EMBL" id="MBY5957430.1"/>
    </source>
</evidence>
<gene>
    <name evidence="15" type="ORF">KUV50_04735</name>
</gene>
<evidence type="ECO:0000313" key="16">
    <source>
        <dbReference type="Proteomes" id="UP000753961"/>
    </source>
</evidence>
<organism evidence="15 16">
    <name type="scientific">Membranihabitans marinus</name>
    <dbReference type="NCBI Taxonomy" id="1227546"/>
    <lineage>
        <taxon>Bacteria</taxon>
        <taxon>Pseudomonadati</taxon>
        <taxon>Bacteroidota</taxon>
        <taxon>Saprospiria</taxon>
        <taxon>Saprospirales</taxon>
        <taxon>Saprospiraceae</taxon>
        <taxon>Membranihabitans</taxon>
    </lineage>
</organism>
<evidence type="ECO:0000256" key="2">
    <source>
        <dbReference type="ARBA" id="ARBA00006434"/>
    </source>
</evidence>
<feature type="transmembrane region" description="Helical" evidence="14">
    <location>
        <begin position="46"/>
        <end position="67"/>
    </location>
</feature>
<evidence type="ECO:0000256" key="5">
    <source>
        <dbReference type="ARBA" id="ARBA00022692"/>
    </source>
</evidence>
<feature type="transmembrane region" description="Helical" evidence="14">
    <location>
        <begin position="453"/>
        <end position="471"/>
    </location>
</feature>